<evidence type="ECO:0000313" key="2">
    <source>
        <dbReference type="EMBL" id="AXZ00083.1"/>
    </source>
</evidence>
<dbReference type="PANTHER" id="PTHR12526">
    <property type="entry name" value="GLYCOSYLTRANSFERASE"/>
    <property type="match status" value="1"/>
</dbReference>
<dbReference type="Pfam" id="PF00534">
    <property type="entry name" value="Glycos_transf_1"/>
    <property type="match status" value="1"/>
</dbReference>
<dbReference type="GO" id="GO:1901135">
    <property type="term" value="P:carbohydrate derivative metabolic process"/>
    <property type="evidence" value="ECO:0007669"/>
    <property type="project" value="UniProtKB-ARBA"/>
</dbReference>
<dbReference type="AlphaFoldDB" id="A0A385JNZ9"/>
<sequence length="349" mass="40083">MNQKKKVLHIISSLNIGGTQVLLRDLLKTTSFSNYQHYFLVEESSGFLDNEIIKLGGEIIRVKKIKKTTFIYYIYNLIRIIKIKKIDIVHSHVSYFSGINIFISFLYNVKIRISHAHSMSKKNNKYTSLMRLLINKFSTQKIACSHETGISIFGSKTDFTIIKNGIFLNKRNIKQENNISPLIIGHIARLVPEKNQKFLIDLISKKNNSELHIIGDGPLKNELIEYSQKIGVSDRVYFHGVSRYPFKDIGKYKCNVMIYPSIREGFGISIIESQYYGFPTVISNNVPKEAIVIPSLVKTISLENSDIDIDTFLTKNKKISQTIIDEYFINKECDIKYTANKIGSIYESK</sequence>
<dbReference type="GO" id="GO:0016757">
    <property type="term" value="F:glycosyltransferase activity"/>
    <property type="evidence" value="ECO:0007669"/>
    <property type="project" value="InterPro"/>
</dbReference>
<proteinExistence type="predicted"/>
<protein>
    <submittedName>
        <fullName evidence="2">Gt1</fullName>
    </submittedName>
</protein>
<reference evidence="2" key="1">
    <citation type="journal article" date="2017" name="PLoS ONE">
        <title>Genetic diversity of the O antigens of Proteus species and the development of a suspension array for molecular serotyping.</title>
        <authorList>
            <person name="Yu X."/>
            <person name="Torzewska A."/>
            <person name="Zhang X."/>
            <person name="Yin Z."/>
            <person name="Drzewiecka D."/>
            <person name="Cao H."/>
            <person name="Liu B."/>
            <person name="Knirel Y.A."/>
            <person name="Rozalski A."/>
            <person name="Wang L."/>
        </authorList>
    </citation>
    <scope>NUCLEOTIDE SEQUENCE</scope>
    <source>
        <strain evidence="2">CCUG 10705</strain>
    </source>
</reference>
<organism evidence="2">
    <name type="scientific">Proteus mirabilis</name>
    <dbReference type="NCBI Taxonomy" id="584"/>
    <lineage>
        <taxon>Bacteria</taxon>
        <taxon>Pseudomonadati</taxon>
        <taxon>Pseudomonadota</taxon>
        <taxon>Gammaproteobacteria</taxon>
        <taxon>Enterobacterales</taxon>
        <taxon>Morganellaceae</taxon>
        <taxon>Proteus</taxon>
    </lineage>
</organism>
<dbReference type="SUPFAM" id="SSF53756">
    <property type="entry name" value="UDP-Glycosyltransferase/glycogen phosphorylase"/>
    <property type="match status" value="1"/>
</dbReference>
<accession>A0A385JNZ9</accession>
<dbReference type="Gene3D" id="3.40.50.2000">
    <property type="entry name" value="Glycogen Phosphorylase B"/>
    <property type="match status" value="2"/>
</dbReference>
<feature type="domain" description="Glycosyl transferase family 1" evidence="1">
    <location>
        <begin position="171"/>
        <end position="289"/>
    </location>
</feature>
<evidence type="ECO:0000259" key="1">
    <source>
        <dbReference type="Pfam" id="PF00534"/>
    </source>
</evidence>
<dbReference type="InterPro" id="IPR001296">
    <property type="entry name" value="Glyco_trans_1"/>
</dbReference>
<dbReference type="EMBL" id="KY710736">
    <property type="protein sequence ID" value="AXZ00083.1"/>
    <property type="molecule type" value="Genomic_DNA"/>
</dbReference>
<name>A0A385JNZ9_PROMI</name>